<dbReference type="Pfam" id="PF00892">
    <property type="entry name" value="EamA"/>
    <property type="match status" value="1"/>
</dbReference>
<gene>
    <name evidence="3" type="ORF">FGO68_gene7334</name>
</gene>
<feature type="transmembrane region" description="Helical" evidence="1">
    <location>
        <begin position="104"/>
        <end position="124"/>
    </location>
</feature>
<dbReference type="PANTHER" id="PTHR13146">
    <property type="match status" value="1"/>
</dbReference>
<dbReference type="SUPFAM" id="SSF103481">
    <property type="entry name" value="Multidrug resistance efflux transporter EmrE"/>
    <property type="match status" value="1"/>
</dbReference>
<organism evidence="3 4">
    <name type="scientific">Halteria grandinella</name>
    <dbReference type="NCBI Taxonomy" id="5974"/>
    <lineage>
        <taxon>Eukaryota</taxon>
        <taxon>Sar</taxon>
        <taxon>Alveolata</taxon>
        <taxon>Ciliophora</taxon>
        <taxon>Intramacronucleata</taxon>
        <taxon>Spirotrichea</taxon>
        <taxon>Stichotrichia</taxon>
        <taxon>Sporadotrichida</taxon>
        <taxon>Halteriidae</taxon>
        <taxon>Halteria</taxon>
    </lineage>
</organism>
<accession>A0A8J8T0V8</accession>
<evidence type="ECO:0000313" key="3">
    <source>
        <dbReference type="EMBL" id="TNV78092.1"/>
    </source>
</evidence>
<dbReference type="GO" id="GO:0016020">
    <property type="term" value="C:membrane"/>
    <property type="evidence" value="ECO:0007669"/>
    <property type="project" value="InterPro"/>
</dbReference>
<keyword evidence="4" id="KW-1185">Reference proteome</keyword>
<keyword evidence="1" id="KW-0472">Membrane</keyword>
<feature type="transmembrane region" description="Helical" evidence="1">
    <location>
        <begin position="74"/>
        <end position="92"/>
    </location>
</feature>
<name>A0A8J8T0V8_HALGN</name>
<feature type="transmembrane region" description="Helical" evidence="1">
    <location>
        <begin position="230"/>
        <end position="246"/>
    </location>
</feature>
<dbReference type="PANTHER" id="PTHR13146:SF0">
    <property type="entry name" value="SOLUTE CARRIER FAMILY 35 MEMBER F6"/>
    <property type="match status" value="1"/>
</dbReference>
<sequence length="312" mass="34828">MSPSQLNKLVQSRQQKTRPYLLIIPGIFDIGEHIFRNVSIALISPSINQMLRSSVVVFAALLLVFFLKGKLYRHHWLSIGCIVAGLVFVGLAAKSGKEHSASQIALGICLQLVGQLSGAISYTAEEKLMSDCDELDPTLLIGWEGFWAAAIYMILLPIFQFVPCTNNDICTGRVIEDTYLVFQDYGANYMLILQSLALGTLTLIINIAGVTITKIGSASQRTVVDQMRNLTVWAYFIVVPINGAYLDKFTVMQASGFTILLMGVLVYNEIIVLPCLGFNQYTREKLEQRKVSQKQIKIAYERQVSHDLNYSF</sequence>
<evidence type="ECO:0000313" key="4">
    <source>
        <dbReference type="Proteomes" id="UP000785679"/>
    </source>
</evidence>
<feature type="transmembrane region" description="Helical" evidence="1">
    <location>
        <begin position="49"/>
        <end position="67"/>
    </location>
</feature>
<proteinExistence type="predicted"/>
<comment type="caution">
    <text evidence="3">The sequence shown here is derived from an EMBL/GenBank/DDBJ whole genome shotgun (WGS) entry which is preliminary data.</text>
</comment>
<feature type="domain" description="EamA" evidence="2">
    <location>
        <begin position="14"/>
        <end position="89"/>
    </location>
</feature>
<keyword evidence="1" id="KW-0812">Transmembrane</keyword>
<dbReference type="OrthoDB" id="300580at2759"/>
<dbReference type="EMBL" id="RRYP01010898">
    <property type="protein sequence ID" value="TNV78092.1"/>
    <property type="molecule type" value="Genomic_DNA"/>
</dbReference>
<keyword evidence="1" id="KW-1133">Transmembrane helix</keyword>
<dbReference type="Proteomes" id="UP000785679">
    <property type="component" value="Unassembled WGS sequence"/>
</dbReference>
<dbReference type="InterPro" id="IPR037185">
    <property type="entry name" value="EmrE-like"/>
</dbReference>
<dbReference type="InterPro" id="IPR000620">
    <property type="entry name" value="EamA_dom"/>
</dbReference>
<feature type="transmembrane region" description="Helical" evidence="1">
    <location>
        <begin position="258"/>
        <end position="279"/>
    </location>
</feature>
<feature type="transmembrane region" description="Helical" evidence="1">
    <location>
        <begin position="145"/>
        <end position="162"/>
    </location>
</feature>
<reference evidence="3" key="1">
    <citation type="submission" date="2019-06" db="EMBL/GenBank/DDBJ databases">
        <authorList>
            <person name="Zheng W."/>
        </authorList>
    </citation>
    <scope>NUCLEOTIDE SEQUENCE</scope>
    <source>
        <strain evidence="3">QDHG01</strain>
    </source>
</reference>
<evidence type="ECO:0000256" key="1">
    <source>
        <dbReference type="SAM" id="Phobius"/>
    </source>
</evidence>
<protein>
    <recommendedName>
        <fullName evidence="2">EamA domain-containing protein</fullName>
    </recommendedName>
</protein>
<evidence type="ECO:0000259" key="2">
    <source>
        <dbReference type="Pfam" id="PF00892"/>
    </source>
</evidence>
<dbReference type="AlphaFoldDB" id="A0A8J8T0V8"/>
<feature type="transmembrane region" description="Helical" evidence="1">
    <location>
        <begin position="189"/>
        <end position="209"/>
    </location>
</feature>